<keyword evidence="3" id="KW-1185">Reference proteome</keyword>
<dbReference type="Proteomes" id="UP000007151">
    <property type="component" value="Unassembled WGS sequence"/>
</dbReference>
<dbReference type="EMBL" id="AGBW02014991">
    <property type="protein sequence ID" value="OWR40773.1"/>
    <property type="molecule type" value="Genomic_DNA"/>
</dbReference>
<protein>
    <submittedName>
        <fullName evidence="2">Uncharacterized protein</fullName>
    </submittedName>
</protein>
<dbReference type="PANTHER" id="PTHR33768:SF3">
    <property type="entry name" value="MIP11318P"/>
    <property type="match status" value="1"/>
</dbReference>
<evidence type="ECO:0000313" key="3">
    <source>
        <dbReference type="Proteomes" id="UP000007151"/>
    </source>
</evidence>
<sequence>MLSRREKLLVQPRQDRRYQDHRKKVCRSRPAVDCSRPEPRPHVRVKAARGRRESERAARLLDDNYRLLQRLAHVMSVNRLDNRWDKPMPKYALTPHVPRGRLAHD</sequence>
<name>A0A212EH08_DANPL</name>
<dbReference type="eggNOG" id="ENOG502RW9M">
    <property type="taxonomic scope" value="Eukaryota"/>
</dbReference>
<feature type="region of interest" description="Disordered" evidence="1">
    <location>
        <begin position="1"/>
        <end position="51"/>
    </location>
</feature>
<dbReference type="InterPro" id="IPR038792">
    <property type="entry name" value="CFAP97D1/2"/>
</dbReference>
<proteinExistence type="predicted"/>
<dbReference type="KEGG" id="dpl:KGM_210143"/>
<organism evidence="2 3">
    <name type="scientific">Danaus plexippus plexippus</name>
    <dbReference type="NCBI Taxonomy" id="278856"/>
    <lineage>
        <taxon>Eukaryota</taxon>
        <taxon>Metazoa</taxon>
        <taxon>Ecdysozoa</taxon>
        <taxon>Arthropoda</taxon>
        <taxon>Hexapoda</taxon>
        <taxon>Insecta</taxon>
        <taxon>Pterygota</taxon>
        <taxon>Neoptera</taxon>
        <taxon>Endopterygota</taxon>
        <taxon>Lepidoptera</taxon>
        <taxon>Glossata</taxon>
        <taxon>Ditrysia</taxon>
        <taxon>Papilionoidea</taxon>
        <taxon>Nymphalidae</taxon>
        <taxon>Danainae</taxon>
        <taxon>Danaini</taxon>
        <taxon>Danaina</taxon>
        <taxon>Danaus</taxon>
        <taxon>Danaus</taxon>
    </lineage>
</organism>
<gene>
    <name evidence="2" type="ORF">KGM_210143</name>
</gene>
<comment type="caution">
    <text evidence="2">The sequence shown here is derived from an EMBL/GenBank/DDBJ whole genome shotgun (WGS) entry which is preliminary data.</text>
</comment>
<accession>A0A212EH08</accession>
<dbReference type="AlphaFoldDB" id="A0A212EH08"/>
<evidence type="ECO:0000313" key="2">
    <source>
        <dbReference type="EMBL" id="OWR40773.1"/>
    </source>
</evidence>
<dbReference type="InParanoid" id="A0A212EH08"/>
<feature type="compositionally biased region" description="Basic and acidic residues" evidence="1">
    <location>
        <begin position="1"/>
        <end position="18"/>
    </location>
</feature>
<reference evidence="2 3" key="1">
    <citation type="journal article" date="2011" name="Cell">
        <title>The monarch butterfly genome yields insights into long-distance migration.</title>
        <authorList>
            <person name="Zhan S."/>
            <person name="Merlin C."/>
            <person name="Boore J.L."/>
            <person name="Reppert S.M."/>
        </authorList>
    </citation>
    <scope>NUCLEOTIDE SEQUENCE [LARGE SCALE GENOMIC DNA]</scope>
    <source>
        <strain evidence="2">F-2</strain>
    </source>
</reference>
<dbReference type="PANTHER" id="PTHR33768">
    <property type="entry name" value="MIP11318P"/>
    <property type="match status" value="1"/>
</dbReference>
<evidence type="ECO:0000256" key="1">
    <source>
        <dbReference type="SAM" id="MobiDB-lite"/>
    </source>
</evidence>
<dbReference type="STRING" id="278856.A0A212EH08"/>
<feature type="region of interest" description="Disordered" evidence="1">
    <location>
        <begin position="84"/>
        <end position="105"/>
    </location>
</feature>